<evidence type="ECO:0000256" key="12">
    <source>
        <dbReference type="SAM" id="Coils"/>
    </source>
</evidence>
<comment type="similarity">
    <text evidence="2 11">Belongs to the HSF family.</text>
</comment>
<gene>
    <name evidence="14" type="ORF">POM88_011578</name>
</gene>
<keyword evidence="3" id="KW-0597">Phosphoprotein</keyword>
<keyword evidence="6" id="KW-0238">DNA-binding</keyword>
<evidence type="ECO:0000313" key="14">
    <source>
        <dbReference type="EMBL" id="KAK1392522.1"/>
    </source>
</evidence>
<dbReference type="PRINTS" id="PR00056">
    <property type="entry name" value="HSFDOMAIN"/>
</dbReference>
<evidence type="ECO:0000256" key="1">
    <source>
        <dbReference type="ARBA" id="ARBA00004123"/>
    </source>
</evidence>
<evidence type="ECO:0000256" key="7">
    <source>
        <dbReference type="ARBA" id="ARBA00023163"/>
    </source>
</evidence>
<feature type="domain" description="HSF-type DNA-binding" evidence="13">
    <location>
        <begin position="96"/>
        <end position="120"/>
    </location>
</feature>
<keyword evidence="5" id="KW-0346">Stress response</keyword>
<keyword evidence="12" id="KW-0175">Coiled coil</keyword>
<sequence>MAVNFHSHFLLSFSRKSPPEQPTPRPQTVAAFHFLYKENLQVEIPKPLVQDFSIPPFLSKTFDLVEDPALDSVISWGDGGQSFVVWDPLEFARLILPRNFKHNNFSSFVRQLNTYGFRKIGTDKWEFANECFLRGKRHLLKNIHRRKSPHSQQAENTVGSSLEVGKPSVEDEIERLRRERTMMMQEVIELQQQHRGTIQHMEAVNEKLQAAEQKQKQMVSFLAKVFQNPAFLARLQPKDQMRIMSRRTAKRFVKHQQNKQDMLSLSAAGQIVKYEDDLENLATTSENPHLIPGASELIAHSISEDQLKNLDLGADVPSCQVENMGSHEFDMPDDLSGPLEQVRMGISELEPIESFPEYSICFPEELGKEKNFPELLSPGFEELVRPDENWDMGFEAGAGMSSSNTEVWGNFSNIVAPEFGVISGMSDNWDVSSSEVAVGPGVDMWPADESWPA</sequence>
<dbReference type="Gene3D" id="1.10.10.10">
    <property type="entry name" value="Winged helix-like DNA-binding domain superfamily/Winged helix DNA-binding domain"/>
    <property type="match status" value="1"/>
</dbReference>
<dbReference type="InterPro" id="IPR036388">
    <property type="entry name" value="WH-like_DNA-bd_sf"/>
</dbReference>
<dbReference type="PANTHER" id="PTHR10015:SF337">
    <property type="entry name" value="HEAT STRESS TRANSCRIPTION FACTOR A-3"/>
    <property type="match status" value="1"/>
</dbReference>
<dbReference type="FunFam" id="1.10.10.10:FF:000057">
    <property type="entry name" value="Heat shock transcription factor 1"/>
    <property type="match status" value="1"/>
</dbReference>
<dbReference type="GO" id="GO:0034605">
    <property type="term" value="P:cellular response to heat"/>
    <property type="evidence" value="ECO:0007669"/>
    <property type="project" value="TreeGrafter"/>
</dbReference>
<dbReference type="EMBL" id="JAUIZM010000003">
    <property type="protein sequence ID" value="KAK1392522.1"/>
    <property type="molecule type" value="Genomic_DNA"/>
</dbReference>
<reference evidence="14" key="1">
    <citation type="submission" date="2023-02" db="EMBL/GenBank/DDBJ databases">
        <title>Genome of toxic invasive species Heracleum sosnowskyi carries increased number of genes despite the absence of recent whole-genome duplications.</title>
        <authorList>
            <person name="Schelkunov M."/>
            <person name="Shtratnikova V."/>
            <person name="Makarenko M."/>
            <person name="Klepikova A."/>
            <person name="Omelchenko D."/>
            <person name="Novikova G."/>
            <person name="Obukhova E."/>
            <person name="Bogdanov V."/>
            <person name="Penin A."/>
            <person name="Logacheva M."/>
        </authorList>
    </citation>
    <scope>NUCLEOTIDE SEQUENCE</scope>
    <source>
        <strain evidence="14">Hsosn_3</strain>
        <tissue evidence="14">Leaf</tissue>
    </source>
</reference>
<dbReference type="InterPro" id="IPR036390">
    <property type="entry name" value="WH_DNA-bd_sf"/>
</dbReference>
<comment type="function">
    <text evidence="9">DNA-binding protein that specifically binds heat shock promoter elements (HSE) and activates transcription.</text>
</comment>
<dbReference type="AlphaFoldDB" id="A0AAD8N1P8"/>
<dbReference type="Proteomes" id="UP001237642">
    <property type="component" value="Unassembled WGS sequence"/>
</dbReference>
<evidence type="ECO:0000259" key="13">
    <source>
        <dbReference type="PROSITE" id="PS00434"/>
    </source>
</evidence>
<dbReference type="SMART" id="SM00415">
    <property type="entry name" value="HSF"/>
    <property type="match status" value="1"/>
</dbReference>
<organism evidence="14 15">
    <name type="scientific">Heracleum sosnowskyi</name>
    <dbReference type="NCBI Taxonomy" id="360622"/>
    <lineage>
        <taxon>Eukaryota</taxon>
        <taxon>Viridiplantae</taxon>
        <taxon>Streptophyta</taxon>
        <taxon>Embryophyta</taxon>
        <taxon>Tracheophyta</taxon>
        <taxon>Spermatophyta</taxon>
        <taxon>Magnoliopsida</taxon>
        <taxon>eudicotyledons</taxon>
        <taxon>Gunneridae</taxon>
        <taxon>Pentapetalae</taxon>
        <taxon>asterids</taxon>
        <taxon>campanulids</taxon>
        <taxon>Apiales</taxon>
        <taxon>Apiaceae</taxon>
        <taxon>Apioideae</taxon>
        <taxon>apioid superclade</taxon>
        <taxon>Tordylieae</taxon>
        <taxon>Tordyliinae</taxon>
        <taxon>Heracleum</taxon>
    </lineage>
</organism>
<evidence type="ECO:0000256" key="8">
    <source>
        <dbReference type="ARBA" id="ARBA00023242"/>
    </source>
</evidence>
<evidence type="ECO:0000256" key="11">
    <source>
        <dbReference type="RuleBase" id="RU004020"/>
    </source>
</evidence>
<dbReference type="SUPFAM" id="SSF46785">
    <property type="entry name" value="Winged helix' DNA-binding domain"/>
    <property type="match status" value="1"/>
</dbReference>
<accession>A0AAD8N1P8</accession>
<keyword evidence="15" id="KW-1185">Reference proteome</keyword>
<evidence type="ECO:0000256" key="9">
    <source>
        <dbReference type="ARBA" id="ARBA00055747"/>
    </source>
</evidence>
<keyword evidence="4" id="KW-0805">Transcription regulation</keyword>
<keyword evidence="7" id="KW-0804">Transcription</keyword>
<dbReference type="GO" id="GO:0005634">
    <property type="term" value="C:nucleus"/>
    <property type="evidence" value="ECO:0007669"/>
    <property type="project" value="UniProtKB-SubCell"/>
</dbReference>
<evidence type="ECO:0000256" key="2">
    <source>
        <dbReference type="ARBA" id="ARBA00006403"/>
    </source>
</evidence>
<evidence type="ECO:0000256" key="5">
    <source>
        <dbReference type="ARBA" id="ARBA00023016"/>
    </source>
</evidence>
<feature type="coiled-coil region" evidence="12">
    <location>
        <begin position="166"/>
        <end position="193"/>
    </location>
</feature>
<evidence type="ECO:0000256" key="3">
    <source>
        <dbReference type="ARBA" id="ARBA00022553"/>
    </source>
</evidence>
<evidence type="ECO:0000256" key="4">
    <source>
        <dbReference type="ARBA" id="ARBA00023015"/>
    </source>
</evidence>
<name>A0AAD8N1P8_9APIA</name>
<comment type="caution">
    <text evidence="14">The sequence shown here is derived from an EMBL/GenBank/DDBJ whole genome shotgun (WGS) entry which is preliminary data.</text>
</comment>
<dbReference type="InterPro" id="IPR000232">
    <property type="entry name" value="HSF_DNA-bd"/>
</dbReference>
<evidence type="ECO:0000256" key="10">
    <source>
        <dbReference type="ARBA" id="ARBA00081483"/>
    </source>
</evidence>
<keyword evidence="8" id="KW-0539">Nucleus</keyword>
<proteinExistence type="inferred from homology"/>
<dbReference type="GO" id="GO:0003700">
    <property type="term" value="F:DNA-binding transcription factor activity"/>
    <property type="evidence" value="ECO:0007669"/>
    <property type="project" value="InterPro"/>
</dbReference>
<evidence type="ECO:0000313" key="15">
    <source>
        <dbReference type="Proteomes" id="UP001237642"/>
    </source>
</evidence>
<dbReference type="Pfam" id="PF00447">
    <property type="entry name" value="HSF_DNA-bind"/>
    <property type="match status" value="1"/>
</dbReference>
<protein>
    <recommendedName>
        <fullName evidence="10">Heat stress transcription factor</fullName>
    </recommendedName>
</protein>
<dbReference type="GO" id="GO:0006357">
    <property type="term" value="P:regulation of transcription by RNA polymerase II"/>
    <property type="evidence" value="ECO:0007669"/>
    <property type="project" value="TreeGrafter"/>
</dbReference>
<reference evidence="14" key="2">
    <citation type="submission" date="2023-05" db="EMBL/GenBank/DDBJ databases">
        <authorList>
            <person name="Schelkunov M.I."/>
        </authorList>
    </citation>
    <scope>NUCLEOTIDE SEQUENCE</scope>
    <source>
        <strain evidence="14">Hsosn_3</strain>
        <tissue evidence="14">Leaf</tissue>
    </source>
</reference>
<dbReference type="GO" id="GO:0000978">
    <property type="term" value="F:RNA polymerase II cis-regulatory region sequence-specific DNA binding"/>
    <property type="evidence" value="ECO:0007669"/>
    <property type="project" value="TreeGrafter"/>
</dbReference>
<comment type="subcellular location">
    <subcellularLocation>
        <location evidence="1">Nucleus</location>
    </subcellularLocation>
</comment>
<dbReference type="PROSITE" id="PS00434">
    <property type="entry name" value="HSF_DOMAIN"/>
    <property type="match status" value="1"/>
</dbReference>
<dbReference type="PANTHER" id="PTHR10015">
    <property type="entry name" value="HEAT SHOCK TRANSCRIPTION FACTOR"/>
    <property type="match status" value="1"/>
</dbReference>
<evidence type="ECO:0000256" key="6">
    <source>
        <dbReference type="ARBA" id="ARBA00023125"/>
    </source>
</evidence>